<evidence type="ECO:0000313" key="2">
    <source>
        <dbReference type="EMBL" id="RAL49049.1"/>
    </source>
</evidence>
<reference evidence="2 3" key="1">
    <citation type="submission" date="2018-06" db="EMBL/GenBank/DDBJ databases">
        <title>The Genome of Cuscuta australis (Dodder) Provides Insight into the Evolution of Plant Parasitism.</title>
        <authorList>
            <person name="Liu H."/>
        </authorList>
    </citation>
    <scope>NUCLEOTIDE SEQUENCE [LARGE SCALE GENOMIC DNA]</scope>
    <source>
        <strain evidence="3">cv. Yunnan</strain>
        <tissue evidence="2">Vines</tissue>
    </source>
</reference>
<protein>
    <submittedName>
        <fullName evidence="2">Uncharacterized protein</fullName>
    </submittedName>
</protein>
<comment type="caution">
    <text evidence="2">The sequence shown here is derived from an EMBL/GenBank/DDBJ whole genome shotgun (WGS) entry which is preliminary data.</text>
</comment>
<dbReference type="AlphaFoldDB" id="A0A328DXC3"/>
<gene>
    <name evidence="2" type="ORF">DM860_018236</name>
</gene>
<accession>A0A328DXC3</accession>
<evidence type="ECO:0000256" key="1">
    <source>
        <dbReference type="SAM" id="Phobius"/>
    </source>
</evidence>
<organism evidence="2 3">
    <name type="scientific">Cuscuta australis</name>
    <dbReference type="NCBI Taxonomy" id="267555"/>
    <lineage>
        <taxon>Eukaryota</taxon>
        <taxon>Viridiplantae</taxon>
        <taxon>Streptophyta</taxon>
        <taxon>Embryophyta</taxon>
        <taxon>Tracheophyta</taxon>
        <taxon>Spermatophyta</taxon>
        <taxon>Magnoliopsida</taxon>
        <taxon>eudicotyledons</taxon>
        <taxon>Gunneridae</taxon>
        <taxon>Pentapetalae</taxon>
        <taxon>asterids</taxon>
        <taxon>lamiids</taxon>
        <taxon>Solanales</taxon>
        <taxon>Convolvulaceae</taxon>
        <taxon>Cuscuteae</taxon>
        <taxon>Cuscuta</taxon>
        <taxon>Cuscuta subgen. Grammica</taxon>
        <taxon>Cuscuta sect. Cleistogrammica</taxon>
    </lineage>
</organism>
<feature type="transmembrane region" description="Helical" evidence="1">
    <location>
        <begin position="6"/>
        <end position="26"/>
    </location>
</feature>
<keyword evidence="1" id="KW-0472">Membrane</keyword>
<proteinExistence type="predicted"/>
<keyword evidence="3" id="KW-1185">Reference proteome</keyword>
<feature type="transmembrane region" description="Helical" evidence="1">
    <location>
        <begin position="106"/>
        <end position="127"/>
    </location>
</feature>
<dbReference type="Proteomes" id="UP000249390">
    <property type="component" value="Unassembled WGS sequence"/>
</dbReference>
<name>A0A328DXC3_9ASTE</name>
<sequence>MSALDWLPLPILGLDIVAATLGIVTVDLQLSASYCHEAAVYGQKLVVFRGGVVIILSISQSLLLGYITRTDSESIPSITKAWFASSWTALLVATGLLLMEEYMGGISATTCTLFVGFEVICCVFHFISCYCCIRHEAMEDDLLNYKCGRP</sequence>
<dbReference type="EMBL" id="NQVE01000094">
    <property type="protein sequence ID" value="RAL49049.1"/>
    <property type="molecule type" value="Genomic_DNA"/>
</dbReference>
<evidence type="ECO:0000313" key="3">
    <source>
        <dbReference type="Proteomes" id="UP000249390"/>
    </source>
</evidence>
<keyword evidence="1" id="KW-0812">Transmembrane</keyword>
<keyword evidence="1" id="KW-1133">Transmembrane helix</keyword>
<feature type="transmembrane region" description="Helical" evidence="1">
    <location>
        <begin position="46"/>
        <end position="67"/>
    </location>
</feature>